<sequence>MPVFDYDPPERFVAGAVGQPGSRAFFLQARGQGRLTTVGLEKFQVAALADRLDELLDEVLRRSEGIAQVPAVAPVALTDNAPLDVPISEDFRVGTMALAWDSETAQVIIEAQEAVAEDEDEEFEPSPLAEPTVLRVHISPGAARAFTKRAMALVAAGRPPCPLCAQPLDAEGHICVRLNGYRGSSSAASGGGGE</sequence>
<dbReference type="RefSeq" id="WP_089205486.1">
    <property type="nucleotide sequence ID" value="NZ_FZOD01000002.1"/>
</dbReference>
<dbReference type="Proteomes" id="UP000198282">
    <property type="component" value="Unassembled WGS sequence"/>
</dbReference>
<reference evidence="1 2" key="1">
    <citation type="submission" date="2017-06" db="EMBL/GenBank/DDBJ databases">
        <authorList>
            <person name="Kim H.J."/>
            <person name="Triplett B.A."/>
        </authorList>
    </citation>
    <scope>NUCLEOTIDE SEQUENCE [LARGE SCALE GENOMIC DNA]</scope>
    <source>
        <strain evidence="1 2">CGMCC 4.2132</strain>
    </source>
</reference>
<name>A0A239ASJ5_9ACTN</name>
<dbReference type="OrthoDB" id="156387at2"/>
<accession>A0A239ASJ5</accession>
<keyword evidence="2" id="KW-1185">Reference proteome</keyword>
<dbReference type="InterPro" id="IPR021441">
    <property type="entry name" value="DUF3090"/>
</dbReference>
<evidence type="ECO:0008006" key="3">
    <source>
        <dbReference type="Google" id="ProtNLM"/>
    </source>
</evidence>
<evidence type="ECO:0000313" key="2">
    <source>
        <dbReference type="Proteomes" id="UP000198282"/>
    </source>
</evidence>
<dbReference type="Pfam" id="PF11290">
    <property type="entry name" value="DUF3090"/>
    <property type="match status" value="1"/>
</dbReference>
<dbReference type="NCBIfam" id="TIGR03847">
    <property type="entry name" value="conserved hypothetical protein"/>
    <property type="match status" value="1"/>
</dbReference>
<organism evidence="1 2">
    <name type="scientific">Streptosporangium subroseum</name>
    <dbReference type="NCBI Taxonomy" id="106412"/>
    <lineage>
        <taxon>Bacteria</taxon>
        <taxon>Bacillati</taxon>
        <taxon>Actinomycetota</taxon>
        <taxon>Actinomycetes</taxon>
        <taxon>Streptosporangiales</taxon>
        <taxon>Streptosporangiaceae</taxon>
        <taxon>Streptosporangium</taxon>
    </lineage>
</organism>
<proteinExistence type="predicted"/>
<protein>
    <recommendedName>
        <fullName evidence="3">Repeat protein (TIGR03847 family)</fullName>
    </recommendedName>
</protein>
<evidence type="ECO:0000313" key="1">
    <source>
        <dbReference type="EMBL" id="SNR97948.1"/>
    </source>
</evidence>
<dbReference type="EMBL" id="FZOD01000002">
    <property type="protein sequence ID" value="SNR97948.1"/>
    <property type="molecule type" value="Genomic_DNA"/>
</dbReference>
<dbReference type="AlphaFoldDB" id="A0A239ASJ5"/>
<gene>
    <name evidence="1" type="ORF">SAMN05216276_100293</name>
</gene>